<evidence type="ECO:0000313" key="2">
    <source>
        <dbReference type="EMBL" id="KZZ89135.1"/>
    </source>
</evidence>
<evidence type="ECO:0000256" key="1">
    <source>
        <dbReference type="SAM" id="MobiDB-lite"/>
    </source>
</evidence>
<sequence length="189" mass="20612">MPDARFKFPSALAATQRSGSPLSPPTVQKRVAQLTAPMKDPIACASAEADVIILAWPGRDVSTERRHEEQAPPLWHRIFSSSDTTSPRQLTTSQTGRNVKCVAPWGWVGEPFEKAMLNVSDSSTIHTMLYVHLADTSIHADPAHHVHGLGTWRVTVSQLVGIDERPTIASPMNAYHVSATPLARPHATD</sequence>
<comment type="caution">
    <text evidence="2">The sequence shown here is derived from an EMBL/GenBank/DDBJ whole genome shotgun (WGS) entry which is preliminary data.</text>
</comment>
<name>A0A167WQ04_9HYPO</name>
<dbReference type="Proteomes" id="UP000078544">
    <property type="component" value="Unassembled WGS sequence"/>
</dbReference>
<proteinExistence type="predicted"/>
<reference evidence="2 3" key="1">
    <citation type="journal article" date="2016" name="Genome Biol. Evol.">
        <title>Divergent and convergent evolution of fungal pathogenicity.</title>
        <authorList>
            <person name="Shang Y."/>
            <person name="Xiao G."/>
            <person name="Zheng P."/>
            <person name="Cen K."/>
            <person name="Zhan S."/>
            <person name="Wang C."/>
        </authorList>
    </citation>
    <scope>NUCLEOTIDE SEQUENCE [LARGE SCALE GENOMIC DNA]</scope>
    <source>
        <strain evidence="2 3">RCEF 2490</strain>
    </source>
</reference>
<accession>A0A167WQ04</accession>
<feature type="region of interest" description="Disordered" evidence="1">
    <location>
        <begin position="1"/>
        <end position="26"/>
    </location>
</feature>
<dbReference type="AlphaFoldDB" id="A0A167WQ04"/>
<evidence type="ECO:0000313" key="3">
    <source>
        <dbReference type="Proteomes" id="UP000078544"/>
    </source>
</evidence>
<organism evidence="2 3">
    <name type="scientific">Moelleriella libera RCEF 2490</name>
    <dbReference type="NCBI Taxonomy" id="1081109"/>
    <lineage>
        <taxon>Eukaryota</taxon>
        <taxon>Fungi</taxon>
        <taxon>Dikarya</taxon>
        <taxon>Ascomycota</taxon>
        <taxon>Pezizomycotina</taxon>
        <taxon>Sordariomycetes</taxon>
        <taxon>Hypocreomycetidae</taxon>
        <taxon>Hypocreales</taxon>
        <taxon>Clavicipitaceae</taxon>
        <taxon>Moelleriella</taxon>
    </lineage>
</organism>
<gene>
    <name evidence="2" type="ORF">AAL_07783</name>
</gene>
<keyword evidence="3" id="KW-1185">Reference proteome</keyword>
<dbReference type="EMBL" id="AZGY01000026">
    <property type="protein sequence ID" value="KZZ89135.1"/>
    <property type="molecule type" value="Genomic_DNA"/>
</dbReference>
<protein>
    <submittedName>
        <fullName evidence="2">Uncharacterized protein</fullName>
    </submittedName>
</protein>